<reference evidence="6 7" key="1">
    <citation type="submission" date="2021-10" db="EMBL/GenBank/DDBJ databases">
        <authorList>
            <person name="Chen M."/>
        </authorList>
    </citation>
    <scope>NUCLEOTIDE SEQUENCE [LARGE SCALE GENOMIC DNA]</scope>
    <source>
        <strain evidence="6 7">H3-26</strain>
    </source>
</reference>
<keyword evidence="2 6" id="KW-0328">Glycosyltransferase</keyword>
<dbReference type="Gene3D" id="3.40.50.2000">
    <property type="entry name" value="Glycogen Phosphorylase B"/>
    <property type="match status" value="1"/>
</dbReference>
<evidence type="ECO:0000256" key="2">
    <source>
        <dbReference type="ARBA" id="ARBA00022676"/>
    </source>
</evidence>
<dbReference type="SUPFAM" id="SSF53756">
    <property type="entry name" value="UDP-Glycosyltransferase/glycogen phosphorylase"/>
    <property type="match status" value="1"/>
</dbReference>
<dbReference type="PANTHER" id="PTHR43179:SF12">
    <property type="entry name" value="GALACTOFURANOSYLTRANSFERASE GLFT2"/>
    <property type="match status" value="1"/>
</dbReference>
<dbReference type="InterPro" id="IPR025282">
    <property type="entry name" value="DUF4214"/>
</dbReference>
<feature type="domain" description="Glycosyltransferase 2-like" evidence="4">
    <location>
        <begin position="301"/>
        <end position="477"/>
    </location>
</feature>
<dbReference type="SUPFAM" id="SSF53448">
    <property type="entry name" value="Nucleotide-diphospho-sugar transferases"/>
    <property type="match status" value="1"/>
</dbReference>
<keyword evidence="3 6" id="KW-0808">Transferase</keyword>
<proteinExistence type="inferred from homology"/>
<dbReference type="Pfam" id="PF00535">
    <property type="entry name" value="Glycos_transf_2"/>
    <property type="match status" value="1"/>
</dbReference>
<dbReference type="Gene3D" id="3.90.550.10">
    <property type="entry name" value="Spore Coat Polysaccharide Biosynthesis Protein SpsA, Chain A"/>
    <property type="match status" value="1"/>
</dbReference>
<evidence type="ECO:0000256" key="1">
    <source>
        <dbReference type="ARBA" id="ARBA00006739"/>
    </source>
</evidence>
<evidence type="ECO:0000259" key="5">
    <source>
        <dbReference type="Pfam" id="PF13946"/>
    </source>
</evidence>
<evidence type="ECO:0000256" key="3">
    <source>
        <dbReference type="ARBA" id="ARBA00022679"/>
    </source>
</evidence>
<comment type="caution">
    <text evidence="6">The sequence shown here is derived from an EMBL/GenBank/DDBJ whole genome shotgun (WGS) entry which is preliminary data.</text>
</comment>
<feature type="domain" description="DUF4214" evidence="5">
    <location>
        <begin position="20"/>
        <end position="68"/>
    </location>
</feature>
<dbReference type="PANTHER" id="PTHR43179">
    <property type="entry name" value="RHAMNOSYLTRANSFERASE WBBL"/>
    <property type="match status" value="1"/>
</dbReference>
<dbReference type="InterPro" id="IPR029044">
    <property type="entry name" value="Nucleotide-diphossugar_trans"/>
</dbReference>
<dbReference type="GO" id="GO:0016757">
    <property type="term" value="F:glycosyltransferase activity"/>
    <property type="evidence" value="ECO:0007669"/>
    <property type="project" value="UniProtKB-KW"/>
</dbReference>
<sequence length="938" mass="107279">MSLKEIDKSISSLDDLLLLQDEYFIFHAYKILLGRIPDPGGANYYLSRIQSGVGKLEILGQLRCSKEGQVHSEKLIGLDAAISRIRRQRWPVIGRLFKDNIKENDIEIKLIDSKLRILDEKLEKHNLLLNSALHEIKTEISKLSSVSFENTKVFNSTIEDDNAKEELNKDIMMLDINEELISDESEYDVLQKSGLFDVNYYLSTYTDVAQENVNALSHYLSDGWQEGRNPSADFDTKYYLLTNHDVAESGSNPLLHYIKYGRDEGRMPSEISATLSVRSVLPLFSQEKNINKFQLDYPIDIVIPVYNGYDYLDALFSSIIKNSSMRYRLIVINDSSPDQRVAEFIEGFLVKNPLIDFVLITNEVNLGFVKSVNKAVGYVKNHFVLLNTDTEVPSQWLERLMYPIFTMDNIASTTPFTNAGTICSFPRYLEDNSIFEGLDVEELDSYFKSINVNNSMIEIPTGVGFCMGVNKYLVDEIGMFDEVFGKGYGEENDWCQRAVAHGYKNLHIPNLFVFHKHGGSFDSETKKKLIENNYKILTKKHSDYEKQVQLTIQENKLELVRKLLELRVVSNTRSSYLIIDHNLGGGANHYADEKKAEYLQAGYLICTVKFDFSQTKQYLIEFNYDDVVVIFKAEEVEDLYKFISAFNFHNVFINSFVSFENIPHHLDEIISLKVRLGTATKLVVPIHDFFPVCSNYTLLDETGTFCDVPTDLDKCVNCLKKNTGEFKIFEAPTDIYNWRANWGKLLNIADEILCFSESSKEILLKAYPEQYEKVIVTPHDISGRHPVIFVPRKNPSELRIGVLGGINEAKGANIILKLVNYFDESDIPAKLILIGEISIPIMSSSFEKTGRYNKNELEKIVLDKEIDVFLIPSIWPETYSYTTDEIMQMGYPLIVFNYGAPAERVCQYELGEVVGINQLNKTIDDFAKRIGIITNKRL</sequence>
<dbReference type="Proteomes" id="UP001198034">
    <property type="component" value="Unassembled WGS sequence"/>
</dbReference>
<evidence type="ECO:0000313" key="6">
    <source>
        <dbReference type="EMBL" id="MCB5197373.1"/>
    </source>
</evidence>
<name>A0ABS8BNR1_9NEIS</name>
<evidence type="ECO:0000259" key="4">
    <source>
        <dbReference type="Pfam" id="PF00535"/>
    </source>
</evidence>
<organism evidence="6 7">
    <name type="scientific">Deefgea salmonis</name>
    <dbReference type="NCBI Taxonomy" id="2875502"/>
    <lineage>
        <taxon>Bacteria</taxon>
        <taxon>Pseudomonadati</taxon>
        <taxon>Pseudomonadota</taxon>
        <taxon>Betaproteobacteria</taxon>
        <taxon>Neisseriales</taxon>
        <taxon>Chitinibacteraceae</taxon>
        <taxon>Deefgea</taxon>
    </lineage>
</organism>
<comment type="similarity">
    <text evidence="1">Belongs to the glycosyltransferase 2 family.</text>
</comment>
<protein>
    <submittedName>
        <fullName evidence="6">Glycosyltransferase</fullName>
        <ecNumber evidence="6">2.4.-.-</ecNumber>
    </submittedName>
</protein>
<dbReference type="EC" id="2.4.-.-" evidence="6"/>
<dbReference type="RefSeq" id="WP_226765072.1">
    <property type="nucleotide sequence ID" value="NZ_JAJAWG010000013.1"/>
</dbReference>
<evidence type="ECO:0000313" key="7">
    <source>
        <dbReference type="Proteomes" id="UP001198034"/>
    </source>
</evidence>
<gene>
    <name evidence="6" type="ORF">LG219_14000</name>
</gene>
<keyword evidence="7" id="KW-1185">Reference proteome</keyword>
<accession>A0ABS8BNR1</accession>
<dbReference type="Pfam" id="PF13946">
    <property type="entry name" value="DUF4214"/>
    <property type="match status" value="1"/>
</dbReference>
<dbReference type="EMBL" id="JAJAWG010000013">
    <property type="protein sequence ID" value="MCB5197373.1"/>
    <property type="molecule type" value="Genomic_DNA"/>
</dbReference>
<dbReference type="InterPro" id="IPR001173">
    <property type="entry name" value="Glyco_trans_2-like"/>
</dbReference>